<sequence length="647" mass="74655">MVESFFILGARILHLCVEALPLRWAIVLGRIMSFIAYHFSGRRSVAYVNLKAAFGNRYSAKDRRHLVRRVFSNLVQNAIEIFRFKHVDQNFLDQHVQFKHLDRYYNLFEGKSGGIFLTAHYGNWELSQMVSCALGHPLYVLARKQRYEKLNAYLNQLRGMSGSITIEQGRGVREFVRLLKGKKVVAVLGDLSGGRNGMPVRFFGRKTTAPYGVFALARKTNAVIVPTFFPRLDEAHHQLYFAEPLELDSSGDRGDVKKDVQHYYHLLEDWIGRQPEQWFWIYKRWKYCFTKRILFIHDGRAGHASQIGGIRKEFEKLKMNLSSEYEFEYQELEVRFKSEFHRKIFYILGFFMIPFAQGNLSWLCYFLEDECAKILEELHTDIVVSAGSSLVSLNLMLKNENQAKSVVLMTPSFPYQGHREDLLIIPEHDRNFTRSAHIVRTLITPNRVDEELLARSRKELIEQAAFQRSERKKVAVFIGGDSRAYRFEPEAVTKWIRDLKEWAKNAEVGLLVTTSRRTKSHIEKTIKEELQSDPLCELLVIANESNIPNVTYGMLSLSEIAVVTEDSISMISEALSARKKVIVMQLGNGKLPIKHQRFIDVLGVQSMIRVASENDFKDVISSVESGYAHINVDENSNRIQKGLRTLL</sequence>
<evidence type="ECO:0000313" key="7">
    <source>
        <dbReference type="EMBL" id="OGW99165.1"/>
    </source>
</evidence>
<evidence type="ECO:0000256" key="3">
    <source>
        <dbReference type="ARBA" id="ARBA00022519"/>
    </source>
</evidence>
<keyword evidence="2" id="KW-1003">Cell membrane</keyword>
<evidence type="ECO:0000256" key="4">
    <source>
        <dbReference type="ARBA" id="ARBA00022679"/>
    </source>
</evidence>
<dbReference type="CDD" id="cd07984">
    <property type="entry name" value="LPLAT_LABLAT-like"/>
    <property type="match status" value="1"/>
</dbReference>
<keyword evidence="5" id="KW-0472">Membrane</keyword>
<evidence type="ECO:0000256" key="6">
    <source>
        <dbReference type="ARBA" id="ARBA00023315"/>
    </source>
</evidence>
<dbReference type="Proteomes" id="UP000178187">
    <property type="component" value="Unassembled WGS sequence"/>
</dbReference>
<dbReference type="PANTHER" id="PTHR30606">
    <property type="entry name" value="LIPID A BIOSYNTHESIS LAUROYL ACYLTRANSFERASE"/>
    <property type="match status" value="1"/>
</dbReference>
<dbReference type="GO" id="GO:0005886">
    <property type="term" value="C:plasma membrane"/>
    <property type="evidence" value="ECO:0007669"/>
    <property type="project" value="UniProtKB-SubCell"/>
</dbReference>
<dbReference type="InterPro" id="IPR009367">
    <property type="entry name" value="Elm1-like"/>
</dbReference>
<dbReference type="Pfam" id="PF03279">
    <property type="entry name" value="Lip_A_acyltrans"/>
    <property type="match status" value="1"/>
</dbReference>
<keyword evidence="6" id="KW-0012">Acyltransferase</keyword>
<evidence type="ECO:0000256" key="5">
    <source>
        <dbReference type="ARBA" id="ARBA00023136"/>
    </source>
</evidence>
<dbReference type="EMBL" id="MHFR01000013">
    <property type="protein sequence ID" value="OGW99165.1"/>
    <property type="molecule type" value="Genomic_DNA"/>
</dbReference>
<reference evidence="7 8" key="1">
    <citation type="journal article" date="2016" name="Nat. Commun.">
        <title>Thousands of microbial genomes shed light on interconnected biogeochemical processes in an aquifer system.</title>
        <authorList>
            <person name="Anantharaman K."/>
            <person name="Brown C.T."/>
            <person name="Hug L.A."/>
            <person name="Sharon I."/>
            <person name="Castelle C.J."/>
            <person name="Probst A.J."/>
            <person name="Thomas B.C."/>
            <person name="Singh A."/>
            <person name="Wilkins M.J."/>
            <person name="Karaoz U."/>
            <person name="Brodie E.L."/>
            <person name="Williams K.H."/>
            <person name="Hubbard S.S."/>
            <person name="Banfield J.F."/>
        </authorList>
    </citation>
    <scope>NUCLEOTIDE SEQUENCE [LARGE SCALE GENOMIC DNA]</scope>
</reference>
<name>A0A1G1L1Z3_9BACT</name>
<gene>
    <name evidence="7" type="ORF">A3G33_10055</name>
</gene>
<dbReference type="GO" id="GO:0016746">
    <property type="term" value="F:acyltransferase activity"/>
    <property type="evidence" value="ECO:0007669"/>
    <property type="project" value="UniProtKB-KW"/>
</dbReference>
<comment type="caution">
    <text evidence="7">The sequence shown here is derived from an EMBL/GenBank/DDBJ whole genome shotgun (WGS) entry which is preliminary data.</text>
</comment>
<evidence type="ECO:0000256" key="2">
    <source>
        <dbReference type="ARBA" id="ARBA00022475"/>
    </source>
</evidence>
<dbReference type="GO" id="GO:0009247">
    <property type="term" value="P:glycolipid biosynthetic process"/>
    <property type="evidence" value="ECO:0007669"/>
    <property type="project" value="UniProtKB-ARBA"/>
</dbReference>
<accession>A0A1G1L1Z3</accession>
<organism evidence="7 8">
    <name type="scientific">Candidatus Danuiimicrobium aquiferis</name>
    <dbReference type="NCBI Taxonomy" id="1801832"/>
    <lineage>
        <taxon>Bacteria</taxon>
        <taxon>Pseudomonadati</taxon>
        <taxon>Candidatus Omnitrophota</taxon>
        <taxon>Candidatus Danuiimicrobium</taxon>
    </lineage>
</organism>
<dbReference type="InterPro" id="IPR004960">
    <property type="entry name" value="LipA_acyltrans"/>
</dbReference>
<keyword evidence="4" id="KW-0808">Transferase</keyword>
<proteinExistence type="predicted"/>
<evidence type="ECO:0000256" key="1">
    <source>
        <dbReference type="ARBA" id="ARBA00004533"/>
    </source>
</evidence>
<dbReference type="PANTHER" id="PTHR30606:SF10">
    <property type="entry name" value="PHOSPHATIDYLINOSITOL MANNOSIDE ACYLTRANSFERASE"/>
    <property type="match status" value="1"/>
</dbReference>
<keyword evidence="3" id="KW-0997">Cell inner membrane</keyword>
<dbReference type="AlphaFoldDB" id="A0A1G1L1Z3"/>
<protein>
    <submittedName>
        <fullName evidence="7">Uncharacterized protein</fullName>
    </submittedName>
</protein>
<dbReference type="Pfam" id="PF06258">
    <property type="entry name" value="Mito_fiss_Elm1"/>
    <property type="match status" value="1"/>
</dbReference>
<evidence type="ECO:0000313" key="8">
    <source>
        <dbReference type="Proteomes" id="UP000178187"/>
    </source>
</evidence>
<comment type="subcellular location">
    <subcellularLocation>
        <location evidence="1">Cell inner membrane</location>
    </subcellularLocation>
</comment>